<dbReference type="InterPro" id="IPR003810">
    <property type="entry name" value="Mntp/YtaF"/>
</dbReference>
<evidence type="ECO:0000256" key="2">
    <source>
        <dbReference type="ARBA" id="ARBA00022692"/>
    </source>
</evidence>
<proteinExistence type="predicted"/>
<dbReference type="RefSeq" id="WP_137060398.1">
    <property type="nucleotide sequence ID" value="NZ_PNXQ01000002.1"/>
</dbReference>
<keyword evidence="1" id="KW-1003">Cell membrane</keyword>
<feature type="transmembrane region" description="Helical" evidence="5">
    <location>
        <begin position="34"/>
        <end position="59"/>
    </location>
</feature>
<feature type="transmembrane region" description="Helical" evidence="5">
    <location>
        <begin position="65"/>
        <end position="87"/>
    </location>
</feature>
<dbReference type="PANTHER" id="PTHR35529:SF2">
    <property type="entry name" value="SPORULATION PROTEIN YTAF-RELATED"/>
    <property type="match status" value="1"/>
</dbReference>
<reference evidence="6 7" key="1">
    <citation type="submission" date="2018-01" db="EMBL/GenBank/DDBJ databases">
        <title>Bacillales members from the olive rhizosphere are effective biological control agents against Verticillium dahliae.</title>
        <authorList>
            <person name="Gomez-Lama C."/>
            <person name="Legarda G."/>
            <person name="Ruano-Rosa D."/>
            <person name="Pizarro-Tobias P."/>
            <person name="Valverde-Corredor A."/>
            <person name="Niqui J.L."/>
            <person name="Trivino J.C."/>
            <person name="Roca A."/>
            <person name="Mercado-Blanco J."/>
        </authorList>
    </citation>
    <scope>NUCLEOTIDE SEQUENCE [LARGE SCALE GENOMIC DNA]</scope>
    <source>
        <strain evidence="6 7">PIC167</strain>
    </source>
</reference>
<accession>A0A4U2Q2Y1</accession>
<keyword evidence="2 5" id="KW-0812">Transmembrane</keyword>
<name>A0A4U2Q2Y1_9BACL</name>
<dbReference type="InterPro" id="IPR014205">
    <property type="entry name" value="Spore_YtaF"/>
</dbReference>
<feature type="transmembrane region" description="Helical" evidence="5">
    <location>
        <begin position="6"/>
        <end position="27"/>
    </location>
</feature>
<protein>
    <submittedName>
        <fullName evidence="6">Sporulation membrane protein YtaF</fullName>
    </submittedName>
</protein>
<dbReference type="Proteomes" id="UP000308114">
    <property type="component" value="Unassembled WGS sequence"/>
</dbReference>
<evidence type="ECO:0000256" key="3">
    <source>
        <dbReference type="ARBA" id="ARBA00022989"/>
    </source>
</evidence>
<evidence type="ECO:0000256" key="4">
    <source>
        <dbReference type="ARBA" id="ARBA00023136"/>
    </source>
</evidence>
<gene>
    <name evidence="6" type="primary">ytaF</name>
    <name evidence="6" type="ORF">C1I60_02720</name>
</gene>
<feature type="transmembrane region" description="Helical" evidence="5">
    <location>
        <begin position="130"/>
        <end position="153"/>
    </location>
</feature>
<dbReference type="PANTHER" id="PTHR35529">
    <property type="entry name" value="MANGANESE EFFLUX PUMP MNTP-RELATED"/>
    <property type="match status" value="1"/>
</dbReference>
<evidence type="ECO:0000313" key="7">
    <source>
        <dbReference type="Proteomes" id="UP000308114"/>
    </source>
</evidence>
<feature type="transmembrane region" description="Helical" evidence="5">
    <location>
        <begin position="191"/>
        <end position="214"/>
    </location>
</feature>
<evidence type="ECO:0000256" key="5">
    <source>
        <dbReference type="SAM" id="Phobius"/>
    </source>
</evidence>
<dbReference type="EMBL" id="PNXQ01000002">
    <property type="protein sequence ID" value="TKH46515.1"/>
    <property type="molecule type" value="Genomic_DNA"/>
</dbReference>
<comment type="caution">
    <text evidence="6">The sequence shown here is derived from an EMBL/GenBank/DDBJ whole genome shotgun (WGS) entry which is preliminary data.</text>
</comment>
<organism evidence="6 7">
    <name type="scientific">Paenibacillus terrae</name>
    <dbReference type="NCBI Taxonomy" id="159743"/>
    <lineage>
        <taxon>Bacteria</taxon>
        <taxon>Bacillati</taxon>
        <taxon>Bacillota</taxon>
        <taxon>Bacilli</taxon>
        <taxon>Bacillales</taxon>
        <taxon>Paenibacillaceae</taxon>
        <taxon>Paenibacillus</taxon>
    </lineage>
</organism>
<keyword evidence="4 5" id="KW-0472">Membrane</keyword>
<dbReference type="AlphaFoldDB" id="A0A4U2Q2Y1"/>
<feature type="transmembrane region" description="Helical" evidence="5">
    <location>
        <begin position="159"/>
        <end position="179"/>
    </location>
</feature>
<dbReference type="NCBIfam" id="TIGR02840">
    <property type="entry name" value="spore_YtaF"/>
    <property type="match status" value="1"/>
</dbReference>
<evidence type="ECO:0000313" key="6">
    <source>
        <dbReference type="EMBL" id="TKH46515.1"/>
    </source>
</evidence>
<keyword evidence="3 5" id="KW-1133">Transmembrane helix</keyword>
<sequence>MVAWLLIFGFALSSSLDNLGVGISYGIRGIRINYLSNLIIAVICFILSMTGIISGQWLARVLPGILPVLIGALLLFIVGTRIILLAVPRKKQETRQDSEEAGEEVSGRSLEGILQNPEIVDKDKSGTIGYLEAAVLGVALAANAVTNGIGAGLIGLSPIAISLTAAIGSYITVWLGVILGQKLSAIRIGSFTLGQFSTALSGVIIILIACNTFFG</sequence>
<evidence type="ECO:0000256" key="1">
    <source>
        <dbReference type="ARBA" id="ARBA00022475"/>
    </source>
</evidence>
<dbReference type="Pfam" id="PF02659">
    <property type="entry name" value="Mntp"/>
    <property type="match status" value="1"/>
</dbReference>